<feature type="domain" description="DUF5678" evidence="1">
    <location>
        <begin position="19"/>
        <end position="64"/>
    </location>
</feature>
<evidence type="ECO:0000259" key="1">
    <source>
        <dbReference type="Pfam" id="PF18929"/>
    </source>
</evidence>
<reference evidence="2 3" key="1">
    <citation type="journal article" date="2016" name="Nat. Commun.">
        <title>Thousands of microbial genomes shed light on interconnected biogeochemical processes in an aquifer system.</title>
        <authorList>
            <person name="Anantharaman K."/>
            <person name="Brown C.T."/>
            <person name="Hug L.A."/>
            <person name="Sharon I."/>
            <person name="Castelle C.J."/>
            <person name="Probst A.J."/>
            <person name="Thomas B.C."/>
            <person name="Singh A."/>
            <person name="Wilkins M.J."/>
            <person name="Karaoz U."/>
            <person name="Brodie E.L."/>
            <person name="Williams K.H."/>
            <person name="Hubbard S.S."/>
            <person name="Banfield J.F."/>
        </authorList>
    </citation>
    <scope>NUCLEOTIDE SEQUENCE [LARGE SCALE GENOMIC DNA]</scope>
</reference>
<dbReference type="Proteomes" id="UP000177060">
    <property type="component" value="Unassembled WGS sequence"/>
</dbReference>
<organism evidence="2 3">
    <name type="scientific">Candidatus Woesebacteria bacterium RIFCSPLOWO2_01_FULL_39_14</name>
    <dbReference type="NCBI Taxonomy" id="1802518"/>
    <lineage>
        <taxon>Bacteria</taxon>
        <taxon>Candidatus Woeseibacteriota</taxon>
    </lineage>
</organism>
<gene>
    <name evidence="2" type="ORF">A3A52_01075</name>
</gene>
<comment type="caution">
    <text evidence="2">The sequence shown here is derived from an EMBL/GenBank/DDBJ whole genome shotgun (WGS) entry which is preliminary data.</text>
</comment>
<dbReference type="AlphaFoldDB" id="A0A1F8BBK2"/>
<proteinExistence type="predicted"/>
<accession>A0A1F8BBK2</accession>
<evidence type="ECO:0000313" key="2">
    <source>
        <dbReference type="EMBL" id="OGM61411.1"/>
    </source>
</evidence>
<protein>
    <recommendedName>
        <fullName evidence="1">DUF5678 domain-containing protein</fullName>
    </recommendedName>
</protein>
<dbReference type="EMBL" id="MGHE01000044">
    <property type="protein sequence ID" value="OGM61411.1"/>
    <property type="molecule type" value="Genomic_DNA"/>
</dbReference>
<dbReference type="Pfam" id="PF18929">
    <property type="entry name" value="DUF5678"/>
    <property type="match status" value="1"/>
</dbReference>
<evidence type="ECO:0000313" key="3">
    <source>
        <dbReference type="Proteomes" id="UP000177060"/>
    </source>
</evidence>
<sequence length="72" mass="8422">MRKKPTKRLNMLSIMSNPRYRGKHVILVKNKVFTAETGKKAGKILEEIHKKYPEESPQITYIPEADTLILWL</sequence>
<dbReference type="InterPro" id="IPR043734">
    <property type="entry name" value="DUF5678"/>
</dbReference>
<name>A0A1F8BBK2_9BACT</name>